<feature type="compositionally biased region" description="Low complexity" evidence="5">
    <location>
        <begin position="316"/>
        <end position="327"/>
    </location>
</feature>
<accession>A0AAN6JT67</accession>
<feature type="transmembrane region" description="Helical" evidence="6">
    <location>
        <begin position="143"/>
        <end position="162"/>
    </location>
</feature>
<evidence type="ECO:0000256" key="6">
    <source>
        <dbReference type="SAM" id="Phobius"/>
    </source>
</evidence>
<evidence type="ECO:0000256" key="1">
    <source>
        <dbReference type="ARBA" id="ARBA00004141"/>
    </source>
</evidence>
<dbReference type="EMBL" id="JAPDMQ010000050">
    <property type="protein sequence ID" value="KAK0538058.1"/>
    <property type="molecule type" value="Genomic_DNA"/>
</dbReference>
<dbReference type="PANTHER" id="PTHR12570">
    <property type="match status" value="1"/>
</dbReference>
<evidence type="ECO:0000313" key="8">
    <source>
        <dbReference type="Proteomes" id="UP001176521"/>
    </source>
</evidence>
<dbReference type="SUPFAM" id="SSF103481">
    <property type="entry name" value="Multidrug resistance efflux transporter EmrE"/>
    <property type="match status" value="1"/>
</dbReference>
<dbReference type="Proteomes" id="UP001176521">
    <property type="component" value="Unassembled WGS sequence"/>
</dbReference>
<organism evidence="7 8">
    <name type="scientific">Tilletia horrida</name>
    <dbReference type="NCBI Taxonomy" id="155126"/>
    <lineage>
        <taxon>Eukaryota</taxon>
        <taxon>Fungi</taxon>
        <taxon>Dikarya</taxon>
        <taxon>Basidiomycota</taxon>
        <taxon>Ustilaginomycotina</taxon>
        <taxon>Exobasidiomycetes</taxon>
        <taxon>Tilletiales</taxon>
        <taxon>Tilletiaceae</taxon>
        <taxon>Tilletia</taxon>
    </lineage>
</organism>
<keyword evidence="2 6" id="KW-0812">Transmembrane</keyword>
<sequence length="1050" mass="107145">MDLDLGIGSRVAVELATLGVSLLGHALDDSTPSPSPGNPAPPAISVPVAIVLGLIASFIQSLGIALQRGSHLQNDALPPAQRRVELRRPRWLIGFAIFMIGTVSTVLQIGALPIVILAPLGAVSLLYNAVLARFLLNTTFSKFMVAGTALITAGAVLIALFGAITESPHSLDELLRLFARPPFVACSTVLLFVLFCVLFIAHLAEWQLQIRIFRVNLGPDYWKHRRSASGSHHHSKKMKKKSSRGMRRRWSAPTLAPLAEVNENASGIATPAIANADEAARRAAGLGTYSPAHSRGGGGGGHRTRVQHYGATTALSPPSSNNGGKPSQRGVAAHGGPGTPSSDGTMEAAAANQSANGTTPTSDGTSSPNTLSTSHSDSSIASSSSSLSSAPGPTLADLDPGIRRTKTLLAVAYAGASGTLSGACLLLAKSGIELVVLSLAGGQNQFGRWQSWALVGVMLAAALLQLWYLNKALRFESPVLVMPLAFCFYNTASIALGLVYFDQLGALAWWNICLVILGTIILLMGVWVVSLHTEDEVKAEEREEEEALVMSASPIALGVGVSLAAVEADGPEGEEGDGSGGMGERQPLLGSVVASGANVSPERDQTTTSVSTLDSLTTPPRFSPGGRAMRRRAQSLATTADHTGGGGPAGGMLSPGRFHLARRTPPERRAVHFLSRSASLSLGLGFAPAMQEEEDEDGAEGEEVRFDLFGGGGGGGGGGGRGRRHVYEGDLESGTAGPAGAGAHDGAGAAESSPSKRRRSGGSSAAAGVGAAASAPSAVSGHARDASAGSVTGSGTGGSVPQLSYSSFLKRGLSIGIGVGSPGFYVQPTGIRSAEGETSPEGASSGAGASGADAGLLRRFYRFRIGRRRPSMDDQEAAGDDGAAGPAAAADMSRARRTGRGTWTKARLRPGRSASETDVADAYLEEAISPREAVPAATALAAEGEDEEPMERLIDVGDADEHDAESGTAGDSDITVRTQRSAAGASSTTTGGVGAAASASASGWGTELDADALVDRLGQLAGWERMKRMLGLGGGGGGGGGADAAQGRGR</sequence>
<feature type="transmembrane region" description="Helical" evidence="6">
    <location>
        <begin position="480"/>
        <end position="501"/>
    </location>
</feature>
<feature type="compositionally biased region" description="Low complexity" evidence="5">
    <location>
        <begin position="880"/>
        <end position="891"/>
    </location>
</feature>
<dbReference type="InterPro" id="IPR037185">
    <property type="entry name" value="EmrE-like"/>
</dbReference>
<dbReference type="PANTHER" id="PTHR12570:SF86">
    <property type="entry name" value="ADR321CP"/>
    <property type="match status" value="1"/>
</dbReference>
<evidence type="ECO:0000256" key="5">
    <source>
        <dbReference type="SAM" id="MobiDB-lite"/>
    </source>
</evidence>
<evidence type="ECO:0000313" key="7">
    <source>
        <dbReference type="EMBL" id="KAK0538058.1"/>
    </source>
</evidence>
<comment type="subcellular location">
    <subcellularLocation>
        <location evidence="1">Membrane</location>
        <topology evidence="1">Multi-pass membrane protein</topology>
    </subcellularLocation>
</comment>
<feature type="region of interest" description="Disordered" evidence="5">
    <location>
        <begin position="830"/>
        <end position="851"/>
    </location>
</feature>
<protein>
    <submittedName>
        <fullName evidence="7">Uncharacterized protein</fullName>
    </submittedName>
</protein>
<name>A0AAN6JT67_9BASI</name>
<feature type="region of interest" description="Disordered" evidence="5">
    <location>
        <begin position="705"/>
        <end position="768"/>
    </location>
</feature>
<dbReference type="Pfam" id="PF05653">
    <property type="entry name" value="Mg_trans_NIPA"/>
    <property type="match status" value="2"/>
</dbReference>
<feature type="transmembrane region" description="Helical" evidence="6">
    <location>
        <begin position="91"/>
        <end position="110"/>
    </location>
</feature>
<feature type="region of interest" description="Disordered" evidence="5">
    <location>
        <begin position="225"/>
        <end position="250"/>
    </location>
</feature>
<keyword evidence="8" id="KW-1185">Reference proteome</keyword>
<dbReference type="InterPro" id="IPR008521">
    <property type="entry name" value="Mg_trans_NIPA"/>
</dbReference>
<evidence type="ECO:0000256" key="2">
    <source>
        <dbReference type="ARBA" id="ARBA00022692"/>
    </source>
</evidence>
<feature type="region of interest" description="Disordered" evidence="5">
    <location>
        <begin position="871"/>
        <end position="918"/>
    </location>
</feature>
<reference evidence="7" key="1">
    <citation type="journal article" date="2023" name="PhytoFront">
        <title>Draft Genome Resources of Seven Strains of Tilletia horrida, Causal Agent of Kernel Smut of Rice.</title>
        <authorList>
            <person name="Khanal S."/>
            <person name="Antony Babu S."/>
            <person name="Zhou X.G."/>
        </authorList>
    </citation>
    <scope>NUCLEOTIDE SEQUENCE</scope>
    <source>
        <strain evidence="7">TX3</strain>
    </source>
</reference>
<dbReference type="AlphaFoldDB" id="A0AAN6JT67"/>
<proteinExistence type="predicted"/>
<feature type="transmembrane region" description="Helical" evidence="6">
    <location>
        <begin position="182"/>
        <end position="204"/>
    </location>
</feature>
<keyword evidence="3 6" id="KW-1133">Transmembrane helix</keyword>
<feature type="transmembrane region" description="Helical" evidence="6">
    <location>
        <begin position="507"/>
        <end position="529"/>
    </location>
</feature>
<dbReference type="GO" id="GO:0016020">
    <property type="term" value="C:membrane"/>
    <property type="evidence" value="ECO:0007669"/>
    <property type="project" value="UniProtKB-SubCell"/>
</dbReference>
<feature type="compositionally biased region" description="Gly residues" evidence="5">
    <location>
        <begin position="709"/>
        <end position="720"/>
    </location>
</feature>
<evidence type="ECO:0000256" key="3">
    <source>
        <dbReference type="ARBA" id="ARBA00022989"/>
    </source>
</evidence>
<feature type="region of interest" description="Disordered" evidence="5">
    <location>
        <begin position="312"/>
        <end position="397"/>
    </location>
</feature>
<feature type="region of interest" description="Disordered" evidence="5">
    <location>
        <begin position="597"/>
        <end position="659"/>
    </location>
</feature>
<comment type="caution">
    <text evidence="7">The sequence shown here is derived from an EMBL/GenBank/DDBJ whole genome shotgun (WGS) entry which is preliminary data.</text>
</comment>
<feature type="compositionally biased region" description="Low complexity" evidence="5">
    <location>
        <begin position="836"/>
        <end position="851"/>
    </location>
</feature>
<evidence type="ECO:0000256" key="4">
    <source>
        <dbReference type="ARBA" id="ARBA00023136"/>
    </source>
</evidence>
<feature type="transmembrane region" description="Helical" evidence="6">
    <location>
        <begin position="44"/>
        <end position="66"/>
    </location>
</feature>
<feature type="region of interest" description="Disordered" evidence="5">
    <location>
        <begin position="960"/>
        <end position="998"/>
    </location>
</feature>
<feature type="compositionally biased region" description="Low complexity" evidence="5">
    <location>
        <begin position="981"/>
        <end position="998"/>
    </location>
</feature>
<feature type="compositionally biased region" description="Low complexity" evidence="5">
    <location>
        <begin position="606"/>
        <end position="618"/>
    </location>
</feature>
<keyword evidence="4 6" id="KW-0472">Membrane</keyword>
<feature type="transmembrane region" description="Helical" evidence="6">
    <location>
        <begin position="449"/>
        <end position="468"/>
    </location>
</feature>
<feature type="transmembrane region" description="Helical" evidence="6">
    <location>
        <begin position="116"/>
        <end position="136"/>
    </location>
</feature>
<feature type="compositionally biased region" description="Low complexity" evidence="5">
    <location>
        <begin position="356"/>
        <end position="396"/>
    </location>
</feature>
<gene>
    <name evidence="7" type="ORF">OC842_001405</name>
</gene>
<dbReference type="GO" id="GO:0015095">
    <property type="term" value="F:magnesium ion transmembrane transporter activity"/>
    <property type="evidence" value="ECO:0007669"/>
    <property type="project" value="InterPro"/>
</dbReference>